<feature type="compositionally biased region" description="Basic and acidic residues" evidence="1">
    <location>
        <begin position="23"/>
        <end position="48"/>
    </location>
</feature>
<dbReference type="EMBL" id="CP095075">
    <property type="protein sequence ID" value="UOR13847.1"/>
    <property type="molecule type" value="Genomic_DNA"/>
</dbReference>
<reference evidence="2" key="1">
    <citation type="submission" date="2022-04" db="EMBL/GenBank/DDBJ databases">
        <title>Halobacillus sp. isolated from saltern.</title>
        <authorList>
            <person name="Won M."/>
            <person name="Lee C.-M."/>
            <person name="Woen H.-Y."/>
            <person name="Kwon S.-W."/>
        </authorList>
    </citation>
    <scope>NUCLEOTIDE SEQUENCE</scope>
    <source>
        <strain evidence="2">SSHM10-5</strain>
    </source>
</reference>
<evidence type="ECO:0000256" key="1">
    <source>
        <dbReference type="SAM" id="MobiDB-lite"/>
    </source>
</evidence>
<dbReference type="Proteomes" id="UP000830326">
    <property type="component" value="Chromosome"/>
</dbReference>
<gene>
    <name evidence="2" type="ORF">MUO15_10600</name>
</gene>
<evidence type="ECO:0000313" key="2">
    <source>
        <dbReference type="EMBL" id="UOR13847.1"/>
    </source>
</evidence>
<accession>A0ABY4HGQ6</accession>
<proteinExistence type="predicted"/>
<sequence>MAKNRRKKFETNVNELYQPSSKYYEKEEQQRLNTTEDKVMRDDFTNKK</sequence>
<evidence type="ECO:0000313" key="3">
    <source>
        <dbReference type="Proteomes" id="UP000830326"/>
    </source>
</evidence>
<name>A0ABY4HGQ6_9BACI</name>
<feature type="region of interest" description="Disordered" evidence="1">
    <location>
        <begin position="20"/>
        <end position="48"/>
    </location>
</feature>
<keyword evidence="3" id="KW-1185">Reference proteome</keyword>
<evidence type="ECO:0008006" key="4">
    <source>
        <dbReference type="Google" id="ProtNLM"/>
    </source>
</evidence>
<dbReference type="RefSeq" id="WP_245035742.1">
    <property type="nucleotide sequence ID" value="NZ_CP095075.1"/>
</dbReference>
<protein>
    <recommendedName>
        <fullName evidence="4">YfhE family protein</fullName>
    </recommendedName>
</protein>
<organism evidence="2 3">
    <name type="scientific">Halobacillus amylolyticus</name>
    <dbReference type="NCBI Taxonomy" id="2932259"/>
    <lineage>
        <taxon>Bacteria</taxon>
        <taxon>Bacillati</taxon>
        <taxon>Bacillota</taxon>
        <taxon>Bacilli</taxon>
        <taxon>Bacillales</taxon>
        <taxon>Bacillaceae</taxon>
        <taxon>Halobacillus</taxon>
    </lineage>
</organism>